<evidence type="ECO:0000256" key="2">
    <source>
        <dbReference type="ARBA" id="ARBA00023157"/>
    </source>
</evidence>
<dbReference type="InterPro" id="IPR011065">
    <property type="entry name" value="Kunitz_inhibitor_STI-like_sf"/>
</dbReference>
<dbReference type="PANTHER" id="PTHR33107">
    <property type="entry name" value="KUNITZ TRYPSIN INHIBITOR 2"/>
    <property type="match status" value="1"/>
</dbReference>
<dbReference type="Gene3D" id="2.80.10.50">
    <property type="match status" value="1"/>
</dbReference>
<keyword evidence="3" id="KW-0732">Signal</keyword>
<dbReference type="SMART" id="SM00452">
    <property type="entry name" value="STI"/>
    <property type="match status" value="1"/>
</dbReference>
<dbReference type="InterPro" id="IPR002160">
    <property type="entry name" value="Prot_inh_Kunz-lg"/>
</dbReference>
<dbReference type="PRINTS" id="PR00291">
    <property type="entry name" value="KUNITZINHBTR"/>
</dbReference>
<gene>
    <name evidence="4" type="ORF">Tci_014890</name>
</gene>
<dbReference type="Pfam" id="PF00197">
    <property type="entry name" value="Kunitz_legume"/>
    <property type="match status" value="1"/>
</dbReference>
<dbReference type="PANTHER" id="PTHR33107:SF81">
    <property type="entry name" value="TRYPSIN INHIBITOR A"/>
    <property type="match status" value="1"/>
</dbReference>
<feature type="chain" id="PRO_5027024474" evidence="3">
    <location>
        <begin position="21"/>
        <end position="263"/>
    </location>
</feature>
<evidence type="ECO:0000256" key="3">
    <source>
        <dbReference type="SAM" id="SignalP"/>
    </source>
</evidence>
<feature type="signal peptide" evidence="3">
    <location>
        <begin position="1"/>
        <end position="20"/>
    </location>
</feature>
<comment type="caution">
    <text evidence="4">The sequence shown here is derived from an EMBL/GenBank/DDBJ whole genome shotgun (WGS) entry which is preliminary data.</text>
</comment>
<dbReference type="SUPFAM" id="SSF50386">
    <property type="entry name" value="STI-like"/>
    <property type="match status" value="1"/>
</dbReference>
<evidence type="ECO:0000313" key="4">
    <source>
        <dbReference type="EMBL" id="GEU42912.1"/>
    </source>
</evidence>
<proteinExistence type="inferred from homology"/>
<accession>A0A6L2K277</accession>
<reference evidence="4" key="1">
    <citation type="journal article" date="2019" name="Sci. Rep.">
        <title>Draft genome of Tanacetum cinerariifolium, the natural source of mosquito coil.</title>
        <authorList>
            <person name="Yamashiro T."/>
            <person name="Shiraishi A."/>
            <person name="Satake H."/>
            <person name="Nakayama K."/>
        </authorList>
    </citation>
    <scope>NUCLEOTIDE SEQUENCE</scope>
</reference>
<dbReference type="AlphaFoldDB" id="A0A6L2K277"/>
<dbReference type="GO" id="GO:0004866">
    <property type="term" value="F:endopeptidase inhibitor activity"/>
    <property type="evidence" value="ECO:0007669"/>
    <property type="project" value="InterPro"/>
</dbReference>
<organism evidence="4">
    <name type="scientific">Tanacetum cinerariifolium</name>
    <name type="common">Dalmatian daisy</name>
    <name type="synonym">Chrysanthemum cinerariifolium</name>
    <dbReference type="NCBI Taxonomy" id="118510"/>
    <lineage>
        <taxon>Eukaryota</taxon>
        <taxon>Viridiplantae</taxon>
        <taxon>Streptophyta</taxon>
        <taxon>Embryophyta</taxon>
        <taxon>Tracheophyta</taxon>
        <taxon>Spermatophyta</taxon>
        <taxon>Magnoliopsida</taxon>
        <taxon>eudicotyledons</taxon>
        <taxon>Gunneridae</taxon>
        <taxon>Pentapetalae</taxon>
        <taxon>asterids</taxon>
        <taxon>campanulids</taxon>
        <taxon>Asterales</taxon>
        <taxon>Asteraceae</taxon>
        <taxon>Asteroideae</taxon>
        <taxon>Anthemideae</taxon>
        <taxon>Anthemidinae</taxon>
        <taxon>Tanacetum</taxon>
    </lineage>
</organism>
<comment type="similarity">
    <text evidence="1">Belongs to the protease inhibitor I3 (leguminous Kunitz-type inhibitor) family.</text>
</comment>
<name>A0A6L2K277_TANCI</name>
<protein>
    <submittedName>
        <fullName evidence="4">Miraculin-like</fullName>
    </submittedName>
</protein>
<sequence>MKFINNLLLFTFLSFYLASSQPLQTTITTTTSAFDADGQEVQPGIKYYIAPSQSNDSGGGLSLASRDGFCPPFVVQENSHLSKGLSLRFLPLDTKQNAITLSSDLNVVFNAATICVQSTVWRLSSGGGSGSGTDDMVTGRRYFVRSGGVVGRPGVGTNLLRPEDEEHEESYWMLKLRERRQLYVHDYSEEYCEMKEYGDLVVKQRLQMVHWIMESFNLKVAKMLRPLDVLCAVKVVKHTFSLYKHSLEQCKQLTRNSRRKPCS</sequence>
<evidence type="ECO:0000256" key="1">
    <source>
        <dbReference type="ARBA" id="ARBA00005440"/>
    </source>
</evidence>
<keyword evidence="2" id="KW-1015">Disulfide bond</keyword>
<dbReference type="EMBL" id="BKCJ010001633">
    <property type="protein sequence ID" value="GEU42912.1"/>
    <property type="molecule type" value="Genomic_DNA"/>
</dbReference>